<dbReference type="KEGG" id="aey:CDG81_21920"/>
<accession>A0A223RX86</accession>
<protein>
    <submittedName>
        <fullName evidence="1">HAD family hydrolase</fullName>
    </submittedName>
</protein>
<evidence type="ECO:0000313" key="2">
    <source>
        <dbReference type="Proteomes" id="UP000215043"/>
    </source>
</evidence>
<name>A0A223RX86_9ACTN</name>
<dbReference type="SUPFAM" id="SSF56784">
    <property type="entry name" value="HAD-like"/>
    <property type="match status" value="1"/>
</dbReference>
<sequence length="279" mass="29383">MSELTVRSGNSGSAVRGARQLFRGHRFLGGPVPGGWTTETRVRPRPPGPVGHTIGGVTIGSDGVRAVLFDLDGVLVDSEQLWDRIRREVAEEHGGRWTEGASEHMMGMSTPEWAEYLVSGLGVRLSPAEAADTVIERMARHYVTDPPVLPGAVETVRAVAERYPVAIASSAPPRIIGAFLETGALTDVVRHTVSSEQVGAGKPAPDVYLRAAEMVGVAARECVAVEDSANGLRSAAAAGATVVAVPNPHFPPAEDALRLAGRRLNRIDELPGVLAELSG</sequence>
<dbReference type="SFLD" id="SFLDG01129">
    <property type="entry name" value="C1.5:_HAD__Beta-PGM__Phosphata"/>
    <property type="match status" value="1"/>
</dbReference>
<keyword evidence="1" id="KW-0378">Hydrolase</keyword>
<dbReference type="Proteomes" id="UP000215043">
    <property type="component" value="Chromosome"/>
</dbReference>
<dbReference type="PANTHER" id="PTHR18901">
    <property type="entry name" value="2-DEOXYGLUCOSE-6-PHOSPHATE PHOSPHATASE 2"/>
    <property type="match status" value="1"/>
</dbReference>
<dbReference type="InterPro" id="IPR006439">
    <property type="entry name" value="HAD-SF_hydro_IA"/>
</dbReference>
<dbReference type="Pfam" id="PF00702">
    <property type="entry name" value="Hydrolase"/>
    <property type="match status" value="1"/>
</dbReference>
<dbReference type="InterPro" id="IPR023198">
    <property type="entry name" value="PGP-like_dom2"/>
</dbReference>
<dbReference type="Gene3D" id="3.40.50.1000">
    <property type="entry name" value="HAD superfamily/HAD-like"/>
    <property type="match status" value="1"/>
</dbReference>
<dbReference type="NCBIfam" id="TIGR01509">
    <property type="entry name" value="HAD-SF-IA-v3"/>
    <property type="match status" value="1"/>
</dbReference>
<dbReference type="CDD" id="cd07505">
    <property type="entry name" value="HAD_BPGM-like"/>
    <property type="match status" value="1"/>
</dbReference>
<dbReference type="Gene3D" id="1.10.150.240">
    <property type="entry name" value="Putative phosphatase, domain 2"/>
    <property type="match status" value="1"/>
</dbReference>
<dbReference type="PRINTS" id="PR00413">
    <property type="entry name" value="HADHALOGNASE"/>
</dbReference>
<dbReference type="EMBL" id="CP022752">
    <property type="protein sequence ID" value="ASU80490.1"/>
    <property type="molecule type" value="Genomic_DNA"/>
</dbReference>
<dbReference type="InterPro" id="IPR023214">
    <property type="entry name" value="HAD_sf"/>
</dbReference>
<dbReference type="OrthoDB" id="9812856at2"/>
<dbReference type="InterPro" id="IPR036412">
    <property type="entry name" value="HAD-like_sf"/>
</dbReference>
<gene>
    <name evidence="1" type="ORF">CDG81_21920</name>
</gene>
<proteinExistence type="predicted"/>
<evidence type="ECO:0000313" key="1">
    <source>
        <dbReference type="EMBL" id="ASU80490.1"/>
    </source>
</evidence>
<dbReference type="AlphaFoldDB" id="A0A223RX86"/>
<organism evidence="1 2">
    <name type="scientific">Actinopolyspora erythraea</name>
    <dbReference type="NCBI Taxonomy" id="414996"/>
    <lineage>
        <taxon>Bacteria</taxon>
        <taxon>Bacillati</taxon>
        <taxon>Actinomycetota</taxon>
        <taxon>Actinomycetes</taxon>
        <taxon>Actinopolysporales</taxon>
        <taxon>Actinopolysporaceae</taxon>
        <taxon>Actinopolyspora</taxon>
    </lineage>
</organism>
<reference evidence="1 2" key="1">
    <citation type="submission" date="2017-08" db="EMBL/GenBank/DDBJ databases">
        <title>The complete genome sequence of moderately halophilic actinomycete Actinopolyspora erythraea YIM 90600, the producer of novel erythromycin, novel actinopolysporins A-C and tubercidin.</title>
        <authorList>
            <person name="Yin M."/>
            <person name="Tang S."/>
        </authorList>
    </citation>
    <scope>NUCLEOTIDE SEQUENCE [LARGE SCALE GENOMIC DNA]</scope>
    <source>
        <strain evidence="1 2">YIM 90600</strain>
    </source>
</reference>
<dbReference type="GO" id="GO:0016787">
    <property type="term" value="F:hydrolase activity"/>
    <property type="evidence" value="ECO:0007669"/>
    <property type="project" value="UniProtKB-KW"/>
</dbReference>
<dbReference type="PANTHER" id="PTHR18901:SF38">
    <property type="entry name" value="PSEUDOURIDINE-5'-PHOSPHATASE"/>
    <property type="match status" value="1"/>
</dbReference>
<dbReference type="SFLD" id="SFLDS00003">
    <property type="entry name" value="Haloacid_Dehalogenase"/>
    <property type="match status" value="1"/>
</dbReference>